<dbReference type="EMBL" id="CP000617">
    <property type="protein sequence ID" value="ABO59693.1"/>
    <property type="molecule type" value="Genomic_DNA"/>
</dbReference>
<dbReference type="Pfam" id="PF02739">
    <property type="entry name" value="5_3_exonuc_N"/>
    <property type="match status" value="1"/>
</dbReference>
<sequence>MIPLHFMLIDGNSVGYANQYSHTLTSQGMQVQAISGTLRSISRRIREYPDFFPIVLWDGRAQWRFDLYADYKSNRLKSESSRAARAAYEKQQPYLRIMAEKLGLTQIVAPCAEADDVGYQLALILLSMGHKVLFVTSDTEWLQGYQEGLSWLDPKTDKFIASASDMEAHVGTSDPRAYIEAKALAGDTSDTIAGVPRIGITTALKVFAQFGGSMDAFYAHAEAGKVDLKKKTLNSLASAEGRAIFARNMKLMDLAAAPKLTESEIVVSREPVDHIVFTDWAEHFSFSSILKNVGEFISPFERSTEHLGFGEMQRAVAALSARS</sequence>
<dbReference type="InterPro" id="IPR029060">
    <property type="entry name" value="PIN-like_dom_sf"/>
</dbReference>
<dbReference type="InterPro" id="IPR020045">
    <property type="entry name" value="DNA_polI_H3TH"/>
</dbReference>
<keyword evidence="2" id="KW-0378">Hydrolase</keyword>
<evidence type="ECO:0000313" key="6">
    <source>
        <dbReference type="Proteomes" id="UP000002287"/>
    </source>
</evidence>
<evidence type="ECO:0000259" key="4">
    <source>
        <dbReference type="SMART" id="SM00475"/>
    </source>
</evidence>
<dbReference type="Pfam" id="PF01367">
    <property type="entry name" value="5_3_exonuc"/>
    <property type="match status" value="1"/>
</dbReference>
<dbReference type="SMART" id="SM00475">
    <property type="entry name" value="53EXOc"/>
    <property type="match status" value="1"/>
</dbReference>
<dbReference type="SUPFAM" id="SSF47807">
    <property type="entry name" value="5' to 3' exonuclease, C-terminal subdomain"/>
    <property type="match status" value="1"/>
</dbReference>
<dbReference type="SUPFAM" id="SSF88723">
    <property type="entry name" value="PIN domain-like"/>
    <property type="match status" value="1"/>
</dbReference>
<dbReference type="InterPro" id="IPR008918">
    <property type="entry name" value="HhH2"/>
</dbReference>
<evidence type="ECO:0000256" key="1">
    <source>
        <dbReference type="ARBA" id="ARBA00022722"/>
    </source>
</evidence>
<dbReference type="GO" id="GO:0003677">
    <property type="term" value="F:DNA binding"/>
    <property type="evidence" value="ECO:0007669"/>
    <property type="project" value="UniProtKB-KW"/>
</dbReference>
<dbReference type="InterPro" id="IPR036279">
    <property type="entry name" value="5-3_exonuclease_C_sf"/>
</dbReference>
<gene>
    <name evidence="5" type="ordered locus">Bcep1808_6806</name>
</gene>
<geneLocation type="plasmid" evidence="5 6">
    <name>pBVIE01</name>
</geneLocation>
<keyword evidence="3" id="KW-0238">DNA-binding</keyword>
<keyword evidence="5" id="KW-0269">Exonuclease</keyword>
<evidence type="ECO:0000256" key="2">
    <source>
        <dbReference type="ARBA" id="ARBA00022801"/>
    </source>
</evidence>
<keyword evidence="5" id="KW-0614">Plasmid</keyword>
<dbReference type="CDD" id="cd09860">
    <property type="entry name" value="PIN_T4-like"/>
    <property type="match status" value="1"/>
</dbReference>
<protein>
    <submittedName>
        <fullName evidence="5">5'-3' exonuclease</fullName>
    </submittedName>
</protein>
<dbReference type="HOGENOM" id="CLU_865029_0_0_4"/>
<accession>A4JTU0</accession>
<dbReference type="SMART" id="SM00279">
    <property type="entry name" value="HhH2"/>
    <property type="match status" value="1"/>
</dbReference>
<dbReference type="GO" id="GO:0017108">
    <property type="term" value="F:5'-flap endonuclease activity"/>
    <property type="evidence" value="ECO:0007669"/>
    <property type="project" value="InterPro"/>
</dbReference>
<dbReference type="PANTHER" id="PTHR42646">
    <property type="entry name" value="FLAP ENDONUCLEASE XNI"/>
    <property type="match status" value="1"/>
</dbReference>
<dbReference type="KEGG" id="bvi:Bcep1808_6806"/>
<organism evidence="5 6">
    <name type="scientific">Burkholderia vietnamiensis (strain G4 / LMG 22486)</name>
    <name type="common">Burkholderia cepacia (strain R1808)</name>
    <dbReference type="NCBI Taxonomy" id="269482"/>
    <lineage>
        <taxon>Bacteria</taxon>
        <taxon>Pseudomonadati</taxon>
        <taxon>Pseudomonadota</taxon>
        <taxon>Betaproteobacteria</taxon>
        <taxon>Burkholderiales</taxon>
        <taxon>Burkholderiaceae</taxon>
        <taxon>Burkholderia</taxon>
        <taxon>Burkholderia cepacia complex</taxon>
    </lineage>
</organism>
<keyword evidence="1" id="KW-0540">Nuclease</keyword>
<dbReference type="GO" id="GO:0033567">
    <property type="term" value="P:DNA replication, Okazaki fragment processing"/>
    <property type="evidence" value="ECO:0007669"/>
    <property type="project" value="InterPro"/>
</dbReference>
<feature type="domain" description="5'-3' exonuclease" evidence="4">
    <location>
        <begin position="4"/>
        <end position="271"/>
    </location>
</feature>
<dbReference type="Gene3D" id="1.10.150.20">
    <property type="entry name" value="5' to 3' exonuclease, C-terminal subdomain"/>
    <property type="match status" value="1"/>
</dbReference>
<evidence type="ECO:0000313" key="5">
    <source>
        <dbReference type="EMBL" id="ABO59693.1"/>
    </source>
</evidence>
<dbReference type="AlphaFoldDB" id="A4JTU0"/>
<dbReference type="InterPro" id="IPR020046">
    <property type="entry name" value="5-3_exonucl_a-hlix_arch_N"/>
</dbReference>
<dbReference type="CDD" id="cd09899">
    <property type="entry name" value="H3TH_T4-like"/>
    <property type="match status" value="1"/>
</dbReference>
<dbReference type="GO" id="GO:0008409">
    <property type="term" value="F:5'-3' exonuclease activity"/>
    <property type="evidence" value="ECO:0007669"/>
    <property type="project" value="InterPro"/>
</dbReference>
<dbReference type="Proteomes" id="UP000002287">
    <property type="component" value="Plasmid pBVIE01"/>
</dbReference>
<evidence type="ECO:0000256" key="3">
    <source>
        <dbReference type="ARBA" id="ARBA00023125"/>
    </source>
</evidence>
<reference evidence="5 6" key="1">
    <citation type="submission" date="2007-03" db="EMBL/GenBank/DDBJ databases">
        <title>Complete sequence of plasmid pBVIE01 of Burkholderia vietnamiensis G4.</title>
        <authorList>
            <consortium name="US DOE Joint Genome Institute"/>
            <person name="Copeland A."/>
            <person name="Lucas S."/>
            <person name="Lapidus A."/>
            <person name="Barry K."/>
            <person name="Detter J.C."/>
            <person name="Glavina del Rio T."/>
            <person name="Hammon N."/>
            <person name="Israni S."/>
            <person name="Dalin E."/>
            <person name="Tice H."/>
            <person name="Pitluck S."/>
            <person name="Chain P."/>
            <person name="Malfatti S."/>
            <person name="Shin M."/>
            <person name="Vergez L."/>
            <person name="Schmutz J."/>
            <person name="Larimer F."/>
            <person name="Land M."/>
            <person name="Hauser L."/>
            <person name="Kyrpides N."/>
            <person name="Tiedje J."/>
            <person name="Richardson P."/>
        </authorList>
    </citation>
    <scope>NUCLEOTIDE SEQUENCE [LARGE SCALE GENOMIC DNA]</scope>
    <source>
        <strain evidence="6">G4 / LMG 22486</strain>
        <plasmid evidence="5 6">pBVIE01</plasmid>
    </source>
</reference>
<dbReference type="PANTHER" id="PTHR42646:SF2">
    <property type="entry name" value="5'-3' EXONUCLEASE FAMILY PROTEIN"/>
    <property type="match status" value="1"/>
</dbReference>
<dbReference type="Gene3D" id="3.40.50.1010">
    <property type="entry name" value="5'-nuclease"/>
    <property type="match status" value="1"/>
</dbReference>
<proteinExistence type="predicted"/>
<dbReference type="InterPro" id="IPR002421">
    <property type="entry name" value="5-3_exonuclease"/>
</dbReference>
<name>A4JTU0_BURVG</name>
<dbReference type="InterPro" id="IPR038969">
    <property type="entry name" value="FEN"/>
</dbReference>